<feature type="region of interest" description="Disordered" evidence="1">
    <location>
        <begin position="869"/>
        <end position="903"/>
    </location>
</feature>
<evidence type="ECO:0000256" key="1">
    <source>
        <dbReference type="SAM" id="MobiDB-lite"/>
    </source>
</evidence>
<dbReference type="SUPFAM" id="SSF55277">
    <property type="entry name" value="GYF domain"/>
    <property type="match status" value="1"/>
</dbReference>
<name>A0ABP0DG20_9PEZI</name>
<feature type="compositionally biased region" description="Polar residues" evidence="1">
    <location>
        <begin position="1125"/>
        <end position="1143"/>
    </location>
</feature>
<dbReference type="Pfam" id="PF02213">
    <property type="entry name" value="GYF"/>
    <property type="match status" value="1"/>
</dbReference>
<dbReference type="InterPro" id="IPR035445">
    <property type="entry name" value="GYF-like_dom_sf"/>
</dbReference>
<feature type="region of interest" description="Disordered" evidence="1">
    <location>
        <begin position="615"/>
        <end position="634"/>
    </location>
</feature>
<feature type="domain" description="GYF" evidence="2">
    <location>
        <begin position="729"/>
        <end position="777"/>
    </location>
</feature>
<dbReference type="Proteomes" id="UP001642501">
    <property type="component" value="Unassembled WGS sequence"/>
</dbReference>
<feature type="compositionally biased region" description="Basic and acidic residues" evidence="1">
    <location>
        <begin position="399"/>
        <end position="409"/>
    </location>
</feature>
<feature type="compositionally biased region" description="Low complexity" evidence="1">
    <location>
        <begin position="10"/>
        <end position="20"/>
    </location>
</feature>
<dbReference type="PANTHER" id="PTHR14445">
    <property type="entry name" value="GRB10 INTERACTING GYF PROTEIN"/>
    <property type="match status" value="1"/>
</dbReference>
<feature type="compositionally biased region" description="Polar residues" evidence="1">
    <location>
        <begin position="48"/>
        <end position="60"/>
    </location>
</feature>
<feature type="compositionally biased region" description="Basic and acidic residues" evidence="1">
    <location>
        <begin position="21"/>
        <end position="33"/>
    </location>
</feature>
<sequence>MSSNIPTSFASAAAGQSRGARPGEGDWARRDGRSANGTLTFRRPSAAIVNQQPQTASDASTPALPSVPGTPVARSNLPSFDGSLRYSREQLLDIFKGAPPTTTDVSDLFVGGWSNAQLNGTPRGWGKASEATVSQDPTVCWDSSGNVMPIGLQEMTEEEKEIFVDVNSTLKPQQPKDVSQTSGVGGGSGGNVATTVNGRKSSISQGTGYGGGSSIGNNNNVPSSISSSRPATRRRETADANPFSVGGLASPTSNRTPREEPSWFGSWKNTDTKDLQHQAQQADEPEEEQASAAPIRPPNIATIGRSNTAGSILGGPASLWGAAGTAPAPAVGSFGSFALAPATSDKFVGSVRGESRLAYLLPKQDGADTASRAKAPGNSSAAAAAPAGPVAAGMTGFRDSWRVRPRADTDPFGEDDGQAGATSQNHTSYNTPVKTARSQFGFSGLNIGSPLHEDAAGSPETNPFRSPPAEHGGGHGDGDVISHAPASNAGAIGGGPGLDHAAVFGSVRGGYPTTNFDGSDRSQTSSVGTRGFSSFGNIAGWGNPLTSSTPDRDRTVFSAAFGNSLFSPGTGELQSPGFGGGAAVGGVFGAPGAGATGSLRTSTSKLGALFPASMQAQMSSNQEQESSGLSDSVPDLRQINPLGAIGREAVGSQFRDADTGGIRFARGLFDEPIDSLRGVPSSIFTTEQGSQANLLDSTSSPLPQHFESGTRPNVDTPLNAPRTMVMPDRMRWVYLDPQGQTQGPFTGLEMNDWYKANFFTADLRVRKVEDTEFEPLGQLIRRIGNSREPFLVPQIGVAHGQPSLSGTFAHGDRGTVIPPLVGAFPSYGRTLTAEEQNNLERRKQEEQYVLARQREMLAIQHLPPFSTTRAGAVGAPGGALHHHSSAHSLQSQPSFGSMTSPLATGAPSMTGHLGATSGFFDHSGLPTTSQALAAGSTEFLREEFQQLQDRQLLSSILPHLGAAGSFSAQQASGMTSDMSLFGQLPGIDQLQKDHQGFSERLKEFKQYREQFDANEAGFSLGENTAAPVSTLGKQQAAAADIVDEVAFDRRVQAGAKSGTEEDISEPIASLSLTQQVQKTQAEAAAAKRRGVQVDEPTEEAQTDLPMPFPPPQGPASGTPLAAPTAQRTRSTLPDQYATSMSRSETPESGAAGTVQPPPLAPWARDPGSESHRGPSLKEIQEAEAKTAAKAEEIAVAARKTAAEQEAALLREREKAAVAEAPGLPTSSTWGNGTPNVPGNAFPTPSASASPWAKSANVKPVAVALAAGGAGISASDRKKTLADIQREEEARKQKARELASQSPLSSTPSAGKRYADLAGRVQPPAVPGLLATSVATIPVTAGWATVGAGGKVKTPTAAPTARSVSVAVSAMKPVAAATANRSVSRQLSATSGKVDGGAAMDEFNKWLHREVTRGIADDIDVNMFIDTLLQLPMDMSIISEAVYGSSKTMDGRHFAEEFIRRKKLADRGVVLEKQANEVKTGSGWSEVAKKSGNSAVPKEDVTPPGFKVVPSRKKGKK</sequence>
<reference evidence="3 4" key="1">
    <citation type="submission" date="2024-01" db="EMBL/GenBank/DDBJ databases">
        <authorList>
            <person name="Allen C."/>
            <person name="Tagirdzhanova G."/>
        </authorList>
    </citation>
    <scope>NUCLEOTIDE SEQUENCE [LARGE SCALE GENOMIC DNA]</scope>
    <source>
        <strain evidence="3 4">CBS 573.63</strain>
    </source>
</reference>
<feature type="region of interest" description="Disordered" evidence="1">
    <location>
        <begin position="368"/>
        <end position="493"/>
    </location>
</feature>
<organism evidence="3 4">
    <name type="scientific">Sporothrix epigloea</name>
    <dbReference type="NCBI Taxonomy" id="1892477"/>
    <lineage>
        <taxon>Eukaryota</taxon>
        <taxon>Fungi</taxon>
        <taxon>Dikarya</taxon>
        <taxon>Ascomycota</taxon>
        <taxon>Pezizomycotina</taxon>
        <taxon>Sordariomycetes</taxon>
        <taxon>Sordariomycetidae</taxon>
        <taxon>Ophiostomatales</taxon>
        <taxon>Ophiostomataceae</taxon>
        <taxon>Sporothrix</taxon>
    </lineage>
</organism>
<comment type="caution">
    <text evidence="3">The sequence shown here is derived from an EMBL/GenBank/DDBJ whole genome shotgun (WGS) entry which is preliminary data.</text>
</comment>
<feature type="region of interest" description="Disordered" evidence="1">
    <location>
        <begin position="1081"/>
        <end position="1189"/>
    </location>
</feature>
<dbReference type="InterPro" id="IPR051640">
    <property type="entry name" value="GRB10-interact_GYF"/>
</dbReference>
<feature type="compositionally biased region" description="Basic and acidic residues" evidence="1">
    <location>
        <begin position="1178"/>
        <end position="1189"/>
    </location>
</feature>
<feature type="compositionally biased region" description="Low complexity" evidence="1">
    <location>
        <begin position="215"/>
        <end position="228"/>
    </location>
</feature>
<feature type="compositionally biased region" description="Polar residues" evidence="1">
    <location>
        <begin position="1298"/>
        <end position="1308"/>
    </location>
</feature>
<accession>A0ABP0DG20</accession>
<dbReference type="SMART" id="SM00444">
    <property type="entry name" value="GYF"/>
    <property type="match status" value="1"/>
</dbReference>
<feature type="compositionally biased region" description="Polar residues" evidence="1">
    <location>
        <begin position="168"/>
        <end position="180"/>
    </location>
</feature>
<feature type="compositionally biased region" description="Polar residues" evidence="1">
    <location>
        <begin position="615"/>
        <end position="630"/>
    </location>
</feature>
<feature type="region of interest" description="Disordered" evidence="1">
    <location>
        <begin position="1478"/>
        <end position="1516"/>
    </location>
</feature>
<feature type="region of interest" description="Disordered" evidence="1">
    <location>
        <begin position="1217"/>
        <end position="1251"/>
    </location>
</feature>
<dbReference type="PANTHER" id="PTHR14445:SF36">
    <property type="entry name" value="FI03272P-RELATED"/>
    <property type="match status" value="1"/>
</dbReference>
<dbReference type="Gene3D" id="3.30.1490.40">
    <property type="match status" value="1"/>
</dbReference>
<feature type="compositionally biased region" description="Polar residues" evidence="1">
    <location>
        <begin position="420"/>
        <end position="441"/>
    </location>
</feature>
<dbReference type="InterPro" id="IPR003169">
    <property type="entry name" value="GYF"/>
</dbReference>
<feature type="compositionally biased region" description="Low complexity" evidence="1">
    <location>
        <begin position="1240"/>
        <end position="1251"/>
    </location>
</feature>
<gene>
    <name evidence="3" type="primary">SMY2</name>
    <name evidence="3" type="ORF">SEPCBS57363_002167</name>
</gene>
<dbReference type="PROSITE" id="PS50829">
    <property type="entry name" value="GYF"/>
    <property type="match status" value="1"/>
</dbReference>
<dbReference type="EMBL" id="CAWUOM010000026">
    <property type="protein sequence ID" value="CAK7266591.1"/>
    <property type="molecule type" value="Genomic_DNA"/>
</dbReference>
<feature type="compositionally biased region" description="Polar residues" evidence="1">
    <location>
        <begin position="1224"/>
        <end position="1236"/>
    </location>
</feature>
<evidence type="ECO:0000259" key="2">
    <source>
        <dbReference type="PROSITE" id="PS50829"/>
    </source>
</evidence>
<keyword evidence="4" id="KW-1185">Reference proteome</keyword>
<feature type="region of interest" description="Disordered" evidence="1">
    <location>
        <begin position="1"/>
        <end position="78"/>
    </location>
</feature>
<proteinExistence type="predicted"/>
<dbReference type="CDD" id="cd00072">
    <property type="entry name" value="GYF"/>
    <property type="match status" value="1"/>
</dbReference>
<evidence type="ECO:0000313" key="3">
    <source>
        <dbReference type="EMBL" id="CAK7266591.1"/>
    </source>
</evidence>
<protein>
    <submittedName>
        <fullName evidence="3">Kinesin-like protein</fullName>
    </submittedName>
</protein>
<feature type="compositionally biased region" description="Basic and acidic residues" evidence="1">
    <location>
        <begin position="1274"/>
        <end position="1296"/>
    </location>
</feature>
<feature type="region of interest" description="Disordered" evidence="1">
    <location>
        <begin position="1274"/>
        <end position="1310"/>
    </location>
</feature>
<feature type="compositionally biased region" description="Low complexity" evidence="1">
    <location>
        <begin position="191"/>
        <end position="206"/>
    </location>
</feature>
<feature type="region of interest" description="Disordered" evidence="1">
    <location>
        <begin position="168"/>
        <end position="307"/>
    </location>
</feature>
<evidence type="ECO:0000313" key="4">
    <source>
        <dbReference type="Proteomes" id="UP001642501"/>
    </source>
</evidence>
<feature type="compositionally biased region" description="Low complexity" evidence="1">
    <location>
        <begin position="373"/>
        <end position="393"/>
    </location>
</feature>